<dbReference type="InterPro" id="IPR036388">
    <property type="entry name" value="WH-like_DNA-bd_sf"/>
</dbReference>
<evidence type="ECO:0000256" key="7">
    <source>
        <dbReference type="ARBA" id="ARBA00023204"/>
    </source>
</evidence>
<evidence type="ECO:0000256" key="6">
    <source>
        <dbReference type="ARBA" id="ARBA00023172"/>
    </source>
</evidence>
<evidence type="ECO:0000256" key="2">
    <source>
        <dbReference type="ARBA" id="ARBA00007815"/>
    </source>
</evidence>
<feature type="compositionally biased region" description="Polar residues" evidence="10">
    <location>
        <begin position="169"/>
        <end position="195"/>
    </location>
</feature>
<dbReference type="Gene3D" id="1.10.10.10">
    <property type="entry name" value="Winged helix-like DNA-binding domain superfamily/Winged helix DNA-binding domain"/>
    <property type="match status" value="1"/>
</dbReference>
<gene>
    <name evidence="13" type="ORF">O6P43_019358</name>
</gene>
<proteinExistence type="inferred from homology"/>
<evidence type="ECO:0000256" key="9">
    <source>
        <dbReference type="ARBA" id="ARBA00057177"/>
    </source>
</evidence>
<dbReference type="InterPro" id="IPR036390">
    <property type="entry name" value="WH_DNA-bd_sf"/>
</dbReference>
<dbReference type="InterPro" id="IPR004365">
    <property type="entry name" value="NA-bd_OB_tRNA"/>
</dbReference>
<dbReference type="Proteomes" id="UP001163823">
    <property type="component" value="Chromosome 8"/>
</dbReference>
<evidence type="ECO:0000256" key="8">
    <source>
        <dbReference type="ARBA" id="ARBA00023242"/>
    </source>
</evidence>
<dbReference type="GO" id="GO:0005662">
    <property type="term" value="C:DNA replication factor A complex"/>
    <property type="evidence" value="ECO:0007669"/>
    <property type="project" value="TreeGrafter"/>
</dbReference>
<keyword evidence="4" id="KW-0227">DNA damage</keyword>
<organism evidence="13 14">
    <name type="scientific">Quillaja saponaria</name>
    <name type="common">Soap bark tree</name>
    <dbReference type="NCBI Taxonomy" id="32244"/>
    <lineage>
        <taxon>Eukaryota</taxon>
        <taxon>Viridiplantae</taxon>
        <taxon>Streptophyta</taxon>
        <taxon>Embryophyta</taxon>
        <taxon>Tracheophyta</taxon>
        <taxon>Spermatophyta</taxon>
        <taxon>Magnoliopsida</taxon>
        <taxon>eudicotyledons</taxon>
        <taxon>Gunneridae</taxon>
        <taxon>Pentapetalae</taxon>
        <taxon>rosids</taxon>
        <taxon>fabids</taxon>
        <taxon>Fabales</taxon>
        <taxon>Quillajaceae</taxon>
        <taxon>Quillaja</taxon>
    </lineage>
</organism>
<protein>
    <submittedName>
        <fullName evidence="13">Replication protein A 32 kDa subunit A</fullName>
    </submittedName>
</protein>
<dbReference type="PANTHER" id="PTHR13989:SF34">
    <property type="entry name" value="REPLICATION PROTEIN A 32 KDA SUBUNIT A"/>
    <property type="match status" value="1"/>
</dbReference>
<keyword evidence="14" id="KW-1185">Reference proteome</keyword>
<dbReference type="SUPFAM" id="SSF50249">
    <property type="entry name" value="Nucleic acid-binding proteins"/>
    <property type="match status" value="1"/>
</dbReference>
<dbReference type="Gene3D" id="2.40.50.140">
    <property type="entry name" value="Nucleic acid-binding proteins"/>
    <property type="match status" value="1"/>
</dbReference>
<evidence type="ECO:0000256" key="4">
    <source>
        <dbReference type="ARBA" id="ARBA00022763"/>
    </source>
</evidence>
<keyword evidence="7" id="KW-0234">DNA repair</keyword>
<evidence type="ECO:0000313" key="13">
    <source>
        <dbReference type="EMBL" id="KAJ7958662.1"/>
    </source>
</evidence>
<dbReference type="InterPro" id="IPR014892">
    <property type="entry name" value="RPA_C"/>
</dbReference>
<comment type="function">
    <text evidence="9">Component of the replication protein A complex (RPA) required for DNA recombination, repair and replication. The activity of RPA is mediated by single-stranded DNA binding and protein interactions. Required fo cell division in meristems. Involved in the maintenance of transcriptional epigenetic gene silencing (TGS) at specific loci (including some transposons) by regulating histone H3 acetylation, 'Lys-4' and 'Lys-9' methylation.</text>
</comment>
<dbReference type="GO" id="GO:0006289">
    <property type="term" value="P:nucleotide-excision repair"/>
    <property type="evidence" value="ECO:0007669"/>
    <property type="project" value="TreeGrafter"/>
</dbReference>
<feature type="compositionally biased region" description="Polar residues" evidence="10">
    <location>
        <begin position="12"/>
        <end position="33"/>
    </location>
</feature>
<evidence type="ECO:0000256" key="1">
    <source>
        <dbReference type="ARBA" id="ARBA00004123"/>
    </source>
</evidence>
<keyword evidence="5" id="KW-0238">DNA-binding</keyword>
<dbReference type="FunFam" id="2.40.50.140:FF:000184">
    <property type="entry name" value="replication protein A 32 kDa subunit A-like"/>
    <property type="match status" value="1"/>
</dbReference>
<feature type="domain" description="Replication protein A C-terminal" evidence="12">
    <location>
        <begin position="168"/>
        <end position="265"/>
    </location>
</feature>
<dbReference type="GO" id="GO:0003697">
    <property type="term" value="F:single-stranded DNA binding"/>
    <property type="evidence" value="ECO:0007669"/>
    <property type="project" value="TreeGrafter"/>
</dbReference>
<evidence type="ECO:0000256" key="3">
    <source>
        <dbReference type="ARBA" id="ARBA00022705"/>
    </source>
</evidence>
<evidence type="ECO:0000313" key="14">
    <source>
        <dbReference type="Proteomes" id="UP001163823"/>
    </source>
</evidence>
<keyword evidence="6" id="KW-0233">DNA recombination</keyword>
<evidence type="ECO:0000259" key="12">
    <source>
        <dbReference type="Pfam" id="PF08784"/>
    </source>
</evidence>
<dbReference type="GO" id="GO:0000724">
    <property type="term" value="P:double-strand break repair via homologous recombination"/>
    <property type="evidence" value="ECO:0007669"/>
    <property type="project" value="TreeGrafter"/>
</dbReference>
<dbReference type="GO" id="GO:0035861">
    <property type="term" value="C:site of double-strand break"/>
    <property type="evidence" value="ECO:0007669"/>
    <property type="project" value="TreeGrafter"/>
</dbReference>
<dbReference type="CDD" id="cd04478">
    <property type="entry name" value="RPA2_DBD_D"/>
    <property type="match status" value="1"/>
</dbReference>
<keyword evidence="3" id="KW-0235">DNA replication</keyword>
<comment type="caution">
    <text evidence="13">The sequence shown here is derived from an EMBL/GenBank/DDBJ whole genome shotgun (WGS) entry which is preliminary data.</text>
</comment>
<accession>A0AAD7PKP6</accession>
<sequence>MPPLAFSGGGFTASQSTQFNDSTPSPAKNLETQGLNPLTVKQISEASHSGDEKSNFIINGVDVTNVTMVGMVFAKAGRTTDVGFFLDDGTGQIGCRRWVNETIDTKEMDEIQNGMYIRVCGHLKSFQGVRQLVAFSVRLLTNFDEISFHFIACIHNHLQSKLRSEGAGPTQTPSSDSSLHTPVRNGSNGYQPPSSNTLYGQYSLDGLKDCDKLVLDYLQQHSDMEDERGIHVDELSRELKLSQEKIMLSLKTLGDDGLVYSTIDDFHYKQA</sequence>
<keyword evidence="8" id="KW-0539">Nucleus</keyword>
<dbReference type="GO" id="GO:0006260">
    <property type="term" value="P:DNA replication"/>
    <property type="evidence" value="ECO:0007669"/>
    <property type="project" value="UniProtKB-KW"/>
</dbReference>
<evidence type="ECO:0000259" key="11">
    <source>
        <dbReference type="Pfam" id="PF01336"/>
    </source>
</evidence>
<name>A0AAD7PKP6_QUISA</name>
<feature type="region of interest" description="Disordered" evidence="10">
    <location>
        <begin position="1"/>
        <end position="33"/>
    </location>
</feature>
<dbReference type="SUPFAM" id="SSF46785">
    <property type="entry name" value="Winged helix' DNA-binding domain"/>
    <property type="match status" value="1"/>
</dbReference>
<comment type="similarity">
    <text evidence="2">Belongs to the replication factor A protein 2 family.</text>
</comment>
<dbReference type="PANTHER" id="PTHR13989">
    <property type="entry name" value="REPLICATION PROTEIN A-RELATED"/>
    <property type="match status" value="1"/>
</dbReference>
<comment type="subcellular location">
    <subcellularLocation>
        <location evidence="1">Nucleus</location>
    </subcellularLocation>
</comment>
<reference evidence="13" key="1">
    <citation type="journal article" date="2023" name="Science">
        <title>Elucidation of the pathway for biosynthesis of saponin adjuvants from the soapbark tree.</title>
        <authorList>
            <person name="Reed J."/>
            <person name="Orme A."/>
            <person name="El-Demerdash A."/>
            <person name="Owen C."/>
            <person name="Martin L.B.B."/>
            <person name="Misra R.C."/>
            <person name="Kikuchi S."/>
            <person name="Rejzek M."/>
            <person name="Martin A.C."/>
            <person name="Harkess A."/>
            <person name="Leebens-Mack J."/>
            <person name="Louveau T."/>
            <person name="Stephenson M.J."/>
            <person name="Osbourn A."/>
        </authorList>
    </citation>
    <scope>NUCLEOTIDE SEQUENCE</scope>
    <source>
        <strain evidence="13">S10</strain>
    </source>
</reference>
<feature type="region of interest" description="Disordered" evidence="10">
    <location>
        <begin position="163"/>
        <end position="195"/>
    </location>
</feature>
<feature type="domain" description="OB" evidence="11">
    <location>
        <begin position="66"/>
        <end position="140"/>
    </location>
</feature>
<evidence type="ECO:0000256" key="10">
    <source>
        <dbReference type="SAM" id="MobiDB-lite"/>
    </source>
</evidence>
<evidence type="ECO:0000256" key="5">
    <source>
        <dbReference type="ARBA" id="ARBA00023125"/>
    </source>
</evidence>
<dbReference type="GO" id="GO:0000781">
    <property type="term" value="C:chromosome, telomeric region"/>
    <property type="evidence" value="ECO:0007669"/>
    <property type="project" value="TreeGrafter"/>
</dbReference>
<dbReference type="AlphaFoldDB" id="A0AAD7PKP6"/>
<dbReference type="Pfam" id="PF01336">
    <property type="entry name" value="tRNA_anti-codon"/>
    <property type="match status" value="1"/>
</dbReference>
<dbReference type="PIRSF" id="PIRSF036949">
    <property type="entry name" value="RPA32"/>
    <property type="match status" value="1"/>
</dbReference>
<dbReference type="EMBL" id="JARAOO010000008">
    <property type="protein sequence ID" value="KAJ7958662.1"/>
    <property type="molecule type" value="Genomic_DNA"/>
</dbReference>
<dbReference type="FunFam" id="1.10.10.10:FF:000168">
    <property type="entry name" value="Replication protein A 32 kDa subunit"/>
    <property type="match status" value="1"/>
</dbReference>
<dbReference type="KEGG" id="qsa:O6P43_019358"/>
<dbReference type="InterPro" id="IPR014646">
    <property type="entry name" value="Rfa2/RPA32"/>
</dbReference>
<dbReference type="Pfam" id="PF08784">
    <property type="entry name" value="RPA_C"/>
    <property type="match status" value="1"/>
</dbReference>
<dbReference type="InterPro" id="IPR040260">
    <property type="entry name" value="RFA2-like"/>
</dbReference>
<dbReference type="InterPro" id="IPR012340">
    <property type="entry name" value="NA-bd_OB-fold"/>
</dbReference>